<dbReference type="RefSeq" id="WP_204944969.1">
    <property type="nucleotide sequence ID" value="NZ_JAFBBP010000001.1"/>
</dbReference>
<organism evidence="1 2">
    <name type="scientific">Micromonospora luteifusca</name>
    <dbReference type="NCBI Taxonomy" id="709860"/>
    <lineage>
        <taxon>Bacteria</taxon>
        <taxon>Bacillati</taxon>
        <taxon>Actinomycetota</taxon>
        <taxon>Actinomycetes</taxon>
        <taxon>Micromonosporales</taxon>
        <taxon>Micromonosporaceae</taxon>
        <taxon>Micromonospora</taxon>
    </lineage>
</organism>
<keyword evidence="2" id="KW-1185">Reference proteome</keyword>
<comment type="caution">
    <text evidence="1">The sequence shown here is derived from an EMBL/GenBank/DDBJ whole genome shotgun (WGS) entry which is preliminary data.</text>
</comment>
<accession>A0ABS2M1X0</accession>
<sequence length="67" mass="7174">MLSEHDEAFCDSYNELNPALFFITQTVVAGMDAEAGAARAIADIGPMLAHQRIAPVIKLDEAVGSRN</sequence>
<name>A0ABS2M1X0_9ACTN</name>
<proteinExistence type="predicted"/>
<protein>
    <submittedName>
        <fullName evidence="1">Uncharacterized protein</fullName>
    </submittedName>
</protein>
<dbReference type="Proteomes" id="UP000764837">
    <property type="component" value="Unassembled WGS sequence"/>
</dbReference>
<evidence type="ECO:0000313" key="1">
    <source>
        <dbReference type="EMBL" id="MBM7494391.1"/>
    </source>
</evidence>
<dbReference type="EMBL" id="JAFBBP010000001">
    <property type="protein sequence ID" value="MBM7494391.1"/>
    <property type="molecule type" value="Genomic_DNA"/>
</dbReference>
<gene>
    <name evidence="1" type="ORF">JOD64_005613</name>
</gene>
<reference evidence="1 2" key="1">
    <citation type="submission" date="2021-01" db="EMBL/GenBank/DDBJ databases">
        <title>Sequencing the genomes of 1000 actinobacteria strains.</title>
        <authorList>
            <person name="Klenk H.-P."/>
        </authorList>
    </citation>
    <scope>NUCLEOTIDE SEQUENCE [LARGE SCALE GENOMIC DNA]</scope>
    <source>
        <strain evidence="1 2">DSM 100204</strain>
    </source>
</reference>
<evidence type="ECO:0000313" key="2">
    <source>
        <dbReference type="Proteomes" id="UP000764837"/>
    </source>
</evidence>